<name>A0A9P5D5L4_9HYPO</name>
<evidence type="ECO:0000313" key="2">
    <source>
        <dbReference type="EMBL" id="KAF4122614.1"/>
    </source>
</evidence>
<dbReference type="EMBL" id="JAANYQ010000008">
    <property type="protein sequence ID" value="KAF4122614.1"/>
    <property type="molecule type" value="Genomic_DNA"/>
</dbReference>
<dbReference type="Proteomes" id="UP000749293">
    <property type="component" value="Unassembled WGS sequence"/>
</dbReference>
<keyword evidence="3" id="KW-1185">Reference proteome</keyword>
<gene>
    <name evidence="2" type="ORF">GMORB2_6921</name>
</gene>
<reference evidence="2" key="1">
    <citation type="submission" date="2020-03" db="EMBL/GenBank/DDBJ databases">
        <title>Site-based positive gene gene selection in Geosmithia morbida across the United States reveals a broad range of putative effectors and factors for local host and environmental adapation.</title>
        <authorList>
            <person name="Onufrak A."/>
            <person name="Murdoch R.W."/>
            <person name="Gazis R."/>
            <person name="Huff M."/>
            <person name="Staton M."/>
            <person name="Klingeman W."/>
            <person name="Hadziabdic D."/>
        </authorList>
    </citation>
    <scope>NUCLEOTIDE SEQUENCE</scope>
    <source>
        <strain evidence="2">1262</strain>
    </source>
</reference>
<evidence type="ECO:0000313" key="3">
    <source>
        <dbReference type="Proteomes" id="UP000749293"/>
    </source>
</evidence>
<comment type="caution">
    <text evidence="2">The sequence shown here is derived from an EMBL/GenBank/DDBJ whole genome shotgun (WGS) entry which is preliminary data.</text>
</comment>
<evidence type="ECO:0000256" key="1">
    <source>
        <dbReference type="SAM" id="MobiDB-lite"/>
    </source>
</evidence>
<proteinExistence type="predicted"/>
<accession>A0A9P5D5L4</accession>
<protein>
    <submittedName>
        <fullName evidence="2">Uncharacterized protein</fullName>
    </submittedName>
</protein>
<dbReference type="RefSeq" id="XP_035321266.1">
    <property type="nucleotide sequence ID" value="XM_035468886.1"/>
</dbReference>
<sequence>MVASRTSACSMMTRKSVQQFPQEAMVCRHGTSPGLEVTPRPGMMEDTRARRRETLTTGRGSHGQEVPANQARAVIVGAAVEAEVVVVVGYAAEDPVGGPPEDVIDRQDQPGAGLLGPDEAATRAGVSVDGGGSTAVPGPYTRLDRAGPGI</sequence>
<feature type="region of interest" description="Disordered" evidence="1">
    <location>
        <begin position="94"/>
        <end position="150"/>
    </location>
</feature>
<dbReference type="GeneID" id="55973144"/>
<dbReference type="AlphaFoldDB" id="A0A9P5D5L4"/>
<organism evidence="2 3">
    <name type="scientific">Geosmithia morbida</name>
    <dbReference type="NCBI Taxonomy" id="1094350"/>
    <lineage>
        <taxon>Eukaryota</taxon>
        <taxon>Fungi</taxon>
        <taxon>Dikarya</taxon>
        <taxon>Ascomycota</taxon>
        <taxon>Pezizomycotina</taxon>
        <taxon>Sordariomycetes</taxon>
        <taxon>Hypocreomycetidae</taxon>
        <taxon>Hypocreales</taxon>
        <taxon>Bionectriaceae</taxon>
        <taxon>Geosmithia</taxon>
    </lineage>
</organism>